<proteinExistence type="predicted"/>
<dbReference type="EMBL" id="GBXM01102805">
    <property type="protein sequence ID" value="JAH05772.1"/>
    <property type="molecule type" value="Transcribed_RNA"/>
</dbReference>
<feature type="compositionally biased region" description="Polar residues" evidence="1">
    <location>
        <begin position="7"/>
        <end position="20"/>
    </location>
</feature>
<sequence>MAVNKARSISSCMENSFLQY</sequence>
<evidence type="ECO:0000256" key="1">
    <source>
        <dbReference type="SAM" id="MobiDB-lite"/>
    </source>
</evidence>
<protein>
    <submittedName>
        <fullName evidence="2">Uncharacterized protein</fullName>
    </submittedName>
</protein>
<evidence type="ECO:0000313" key="2">
    <source>
        <dbReference type="EMBL" id="JAH05772.1"/>
    </source>
</evidence>
<reference evidence="2" key="2">
    <citation type="journal article" date="2015" name="Fish Shellfish Immunol.">
        <title>Early steps in the European eel (Anguilla anguilla)-Vibrio vulnificus interaction in the gills: Role of the RtxA13 toxin.</title>
        <authorList>
            <person name="Callol A."/>
            <person name="Pajuelo D."/>
            <person name="Ebbesson L."/>
            <person name="Teles M."/>
            <person name="MacKenzie S."/>
            <person name="Amaro C."/>
        </authorList>
    </citation>
    <scope>NUCLEOTIDE SEQUENCE</scope>
</reference>
<dbReference type="AlphaFoldDB" id="A0A0E9PNC7"/>
<accession>A0A0E9PNC7</accession>
<reference evidence="2" key="1">
    <citation type="submission" date="2014-11" db="EMBL/GenBank/DDBJ databases">
        <authorList>
            <person name="Amaro Gonzalez C."/>
        </authorList>
    </citation>
    <scope>NUCLEOTIDE SEQUENCE</scope>
</reference>
<organism evidence="2">
    <name type="scientific">Anguilla anguilla</name>
    <name type="common">European freshwater eel</name>
    <name type="synonym">Muraena anguilla</name>
    <dbReference type="NCBI Taxonomy" id="7936"/>
    <lineage>
        <taxon>Eukaryota</taxon>
        <taxon>Metazoa</taxon>
        <taxon>Chordata</taxon>
        <taxon>Craniata</taxon>
        <taxon>Vertebrata</taxon>
        <taxon>Euteleostomi</taxon>
        <taxon>Actinopterygii</taxon>
        <taxon>Neopterygii</taxon>
        <taxon>Teleostei</taxon>
        <taxon>Anguilliformes</taxon>
        <taxon>Anguillidae</taxon>
        <taxon>Anguilla</taxon>
    </lineage>
</organism>
<name>A0A0E9PNC7_ANGAN</name>
<feature type="region of interest" description="Disordered" evidence="1">
    <location>
        <begin position="1"/>
        <end position="20"/>
    </location>
</feature>